<evidence type="ECO:0000256" key="9">
    <source>
        <dbReference type="ARBA" id="ARBA00022771"/>
    </source>
</evidence>
<dbReference type="GO" id="GO:0006397">
    <property type="term" value="P:mRNA processing"/>
    <property type="evidence" value="ECO:0007669"/>
    <property type="project" value="UniProtKB-KW"/>
</dbReference>
<dbReference type="GO" id="GO:0008270">
    <property type="term" value="F:zinc ion binding"/>
    <property type="evidence" value="ECO:0007669"/>
    <property type="project" value="UniProtKB-KW"/>
</dbReference>
<dbReference type="GO" id="GO:0071007">
    <property type="term" value="C:U2-type catalytic step 2 spliceosome"/>
    <property type="evidence" value="ECO:0007669"/>
    <property type="project" value="TreeGrafter"/>
</dbReference>
<evidence type="ECO:0000256" key="8">
    <source>
        <dbReference type="ARBA" id="ARBA00022728"/>
    </source>
</evidence>
<keyword evidence="5" id="KW-0963">Cytoplasm</keyword>
<proteinExistence type="inferred from homology"/>
<dbReference type="SUPFAM" id="SSF54928">
    <property type="entry name" value="RNA-binding domain, RBD"/>
    <property type="match status" value="1"/>
</dbReference>
<dbReference type="FunFam" id="3.30.70.330:FF:000137">
    <property type="entry name" value="pre-mRNA-splicing factor RBM22"/>
    <property type="match status" value="1"/>
</dbReference>
<evidence type="ECO:0000256" key="1">
    <source>
        <dbReference type="ARBA" id="ARBA00004123"/>
    </source>
</evidence>
<organism evidence="20 21">
    <name type="scientific">Paralvinella palmiformis</name>
    <dbReference type="NCBI Taxonomy" id="53620"/>
    <lineage>
        <taxon>Eukaryota</taxon>
        <taxon>Metazoa</taxon>
        <taxon>Spiralia</taxon>
        <taxon>Lophotrochozoa</taxon>
        <taxon>Annelida</taxon>
        <taxon>Polychaeta</taxon>
        <taxon>Sedentaria</taxon>
        <taxon>Canalipalpata</taxon>
        <taxon>Terebellida</taxon>
        <taxon>Terebelliformia</taxon>
        <taxon>Alvinellidae</taxon>
        <taxon>Paralvinella</taxon>
    </lineage>
</organism>
<evidence type="ECO:0000256" key="13">
    <source>
        <dbReference type="ARBA" id="ARBA00023242"/>
    </source>
</evidence>
<dbReference type="SUPFAM" id="SSF90229">
    <property type="entry name" value="CCCH zinc finger"/>
    <property type="match status" value="1"/>
</dbReference>
<evidence type="ECO:0000256" key="6">
    <source>
        <dbReference type="ARBA" id="ARBA00022664"/>
    </source>
</evidence>
<feature type="compositionally biased region" description="Pro residues" evidence="17">
    <location>
        <begin position="343"/>
        <end position="369"/>
    </location>
</feature>
<dbReference type="PROSITE" id="PS50102">
    <property type="entry name" value="RRM"/>
    <property type="match status" value="1"/>
</dbReference>
<name>A0AAD9K4J4_9ANNE</name>
<evidence type="ECO:0000256" key="11">
    <source>
        <dbReference type="ARBA" id="ARBA00022884"/>
    </source>
</evidence>
<evidence type="ECO:0000256" key="3">
    <source>
        <dbReference type="ARBA" id="ARBA00007781"/>
    </source>
</evidence>
<dbReference type="Pfam" id="PF00076">
    <property type="entry name" value="RRM_1"/>
    <property type="match status" value="1"/>
</dbReference>
<keyword evidence="21" id="KW-1185">Reference proteome</keyword>
<feature type="zinc finger region" description="C3H1-type" evidence="16">
    <location>
        <begin position="146"/>
        <end position="173"/>
    </location>
</feature>
<dbReference type="Pfam" id="PF25584">
    <property type="entry name" value="zf-CCCH_RBM22"/>
    <property type="match status" value="1"/>
</dbReference>
<dbReference type="Proteomes" id="UP001208570">
    <property type="component" value="Unassembled WGS sequence"/>
</dbReference>
<keyword evidence="12" id="KW-0508">mRNA splicing</keyword>
<keyword evidence="9 16" id="KW-0863">Zinc-finger</keyword>
<dbReference type="InterPro" id="IPR048995">
    <property type="entry name" value="STL11/RBM22-like_N"/>
</dbReference>
<evidence type="ECO:0000256" key="4">
    <source>
        <dbReference type="ARBA" id="ARBA00020031"/>
    </source>
</evidence>
<feature type="compositionally biased region" description="Pro residues" evidence="17">
    <location>
        <begin position="376"/>
        <end position="421"/>
    </location>
</feature>
<feature type="region of interest" description="Disordered" evidence="17">
    <location>
        <begin position="292"/>
        <end position="451"/>
    </location>
</feature>
<evidence type="ECO:0000313" key="20">
    <source>
        <dbReference type="EMBL" id="KAK2164240.1"/>
    </source>
</evidence>
<dbReference type="GO" id="GO:0000974">
    <property type="term" value="C:Prp19 complex"/>
    <property type="evidence" value="ECO:0007669"/>
    <property type="project" value="TreeGrafter"/>
</dbReference>
<dbReference type="CDD" id="cd12224">
    <property type="entry name" value="RRM_RBM22"/>
    <property type="match status" value="1"/>
</dbReference>
<evidence type="ECO:0000256" key="17">
    <source>
        <dbReference type="SAM" id="MobiDB-lite"/>
    </source>
</evidence>
<gene>
    <name evidence="20" type="ORF">LSH36_67g03016</name>
</gene>
<keyword evidence="10 16" id="KW-0862">Zinc</keyword>
<dbReference type="InterPro" id="IPR057674">
    <property type="entry name" value="Znf-CCCH_RBM22"/>
</dbReference>
<feature type="domain" description="RRM" evidence="18">
    <location>
        <begin position="219"/>
        <end position="292"/>
    </location>
</feature>
<keyword evidence="11 15" id="KW-0694">RNA-binding</keyword>
<dbReference type="EMBL" id="JAODUP010000067">
    <property type="protein sequence ID" value="KAK2164240.1"/>
    <property type="molecule type" value="Genomic_DNA"/>
</dbReference>
<keyword evidence="6" id="KW-0507">mRNA processing</keyword>
<keyword evidence="7 16" id="KW-0479">Metal-binding</keyword>
<dbReference type="GO" id="GO:0036002">
    <property type="term" value="F:pre-mRNA binding"/>
    <property type="evidence" value="ECO:0007669"/>
    <property type="project" value="TreeGrafter"/>
</dbReference>
<keyword evidence="8" id="KW-0747">Spliceosome</keyword>
<dbReference type="InterPro" id="IPR012677">
    <property type="entry name" value="Nucleotide-bd_a/b_plait_sf"/>
</dbReference>
<comment type="subcellular location">
    <subcellularLocation>
        <location evidence="2">Cytoplasm</location>
    </subcellularLocation>
    <subcellularLocation>
        <location evidence="1">Nucleus</location>
    </subcellularLocation>
</comment>
<evidence type="ECO:0000256" key="16">
    <source>
        <dbReference type="PROSITE-ProRule" id="PRU00723"/>
    </source>
</evidence>
<dbReference type="InterPro" id="IPR000504">
    <property type="entry name" value="RRM_dom"/>
</dbReference>
<evidence type="ECO:0000256" key="7">
    <source>
        <dbReference type="ARBA" id="ARBA00022723"/>
    </source>
</evidence>
<comment type="caution">
    <text evidence="20">The sequence shown here is derived from an EMBL/GenBank/DDBJ whole genome shotgun (WGS) entry which is preliminary data.</text>
</comment>
<reference evidence="20" key="1">
    <citation type="journal article" date="2023" name="Mol. Biol. Evol.">
        <title>Third-Generation Sequencing Reveals the Adaptive Role of the Epigenome in Three Deep-Sea Polychaetes.</title>
        <authorList>
            <person name="Perez M."/>
            <person name="Aroh O."/>
            <person name="Sun Y."/>
            <person name="Lan Y."/>
            <person name="Juniper S.K."/>
            <person name="Young C.R."/>
            <person name="Angers B."/>
            <person name="Qian P.Y."/>
        </authorList>
    </citation>
    <scope>NUCLEOTIDE SEQUENCE</scope>
    <source>
        <strain evidence="20">P08H-3</strain>
    </source>
</reference>
<dbReference type="GO" id="GO:0005737">
    <property type="term" value="C:cytoplasm"/>
    <property type="evidence" value="ECO:0007669"/>
    <property type="project" value="UniProtKB-SubCell"/>
</dbReference>
<evidence type="ECO:0000256" key="10">
    <source>
        <dbReference type="ARBA" id="ARBA00022833"/>
    </source>
</evidence>
<dbReference type="Gene3D" id="3.30.70.330">
    <property type="match status" value="1"/>
</dbReference>
<dbReference type="Gene3D" id="4.10.1000.10">
    <property type="entry name" value="Zinc finger, CCCH-type"/>
    <property type="match status" value="1"/>
</dbReference>
<dbReference type="GO" id="GO:0017070">
    <property type="term" value="F:U6 snRNA binding"/>
    <property type="evidence" value="ECO:0007669"/>
    <property type="project" value="TreeGrafter"/>
</dbReference>
<dbReference type="InterPro" id="IPR035979">
    <property type="entry name" value="RBD_domain_sf"/>
</dbReference>
<dbReference type="PANTHER" id="PTHR14089">
    <property type="entry name" value="PRE-MRNA-SPLICING FACTOR RBM22"/>
    <property type="match status" value="1"/>
</dbReference>
<keyword evidence="13" id="KW-0539">Nucleus</keyword>
<dbReference type="SMART" id="SM00360">
    <property type="entry name" value="RRM"/>
    <property type="match status" value="1"/>
</dbReference>
<dbReference type="PROSITE" id="PS50103">
    <property type="entry name" value="ZF_C3H1"/>
    <property type="match status" value="1"/>
</dbReference>
<evidence type="ECO:0000256" key="2">
    <source>
        <dbReference type="ARBA" id="ARBA00004496"/>
    </source>
</evidence>
<dbReference type="PANTHER" id="PTHR14089:SF6">
    <property type="entry name" value="PRE-MRNA-SPLICING FACTOR RBM22"/>
    <property type="match status" value="1"/>
</dbReference>
<dbReference type="InterPro" id="IPR039171">
    <property type="entry name" value="Cwc2/Slt11"/>
</dbReference>
<evidence type="ECO:0000313" key="21">
    <source>
        <dbReference type="Proteomes" id="UP001208570"/>
    </source>
</evidence>
<evidence type="ECO:0000256" key="5">
    <source>
        <dbReference type="ARBA" id="ARBA00022490"/>
    </source>
</evidence>
<evidence type="ECO:0000259" key="18">
    <source>
        <dbReference type="PROSITE" id="PS50102"/>
    </source>
</evidence>
<dbReference type="InterPro" id="IPR036855">
    <property type="entry name" value="Znf_CCCH_sf"/>
</dbReference>
<sequence length="451" mass="50271">MAVSKGANTYNRQNWEEADFPVLCQTCLGDNPYIRMTKDKFGKECKICARPFTVFRWCPGARMRFKKTEVCQTCSKLKNICQTCLLDLEYGLPVQVRDAALKIQDEMPKSDIAQTDGTTPVGAVGKAIAPSDMLLKLARTTPYYKRNRPHICSFWVKGECKRGEECPYRHDKPTDPDDPLADQNIKDRFYGINDPVADKLMRRYNSMPKLEPPEDRTITTLYIGNLGDVIEETDLRNHFYQFGEIRSITMVSRQQCAFIQFTLRSSAELAAEKSFNKLIIKGRRLNIKWGKSQAQQGIKRPDEEEQEGMLEPVPGLPGALPPPPEEIGSNYFNLPHQEMSGPPSGPSGMPPGPPHPMSMPPPHGPPHGIPPMRIRGPPPPGMRMPPPPPPPGMMPIRPPPMPPMLRPPPGFLPSRPPPPNPQSTAIHYPSQDPTRMGATAKPEGTTEDGST</sequence>
<dbReference type="GO" id="GO:0008380">
    <property type="term" value="P:RNA splicing"/>
    <property type="evidence" value="ECO:0007669"/>
    <property type="project" value="UniProtKB-KW"/>
</dbReference>
<protein>
    <recommendedName>
        <fullName evidence="4">Pre-mRNA-splicing factor RBM22</fullName>
    </recommendedName>
    <alternativeName>
        <fullName evidence="14">RNA-binding motif protein 22</fullName>
    </alternativeName>
</protein>
<evidence type="ECO:0000256" key="15">
    <source>
        <dbReference type="PROSITE-ProRule" id="PRU00176"/>
    </source>
</evidence>
<evidence type="ECO:0000256" key="14">
    <source>
        <dbReference type="ARBA" id="ARBA00030793"/>
    </source>
</evidence>
<dbReference type="GO" id="GO:0071006">
    <property type="term" value="C:U2-type catalytic step 1 spliceosome"/>
    <property type="evidence" value="ECO:0007669"/>
    <property type="project" value="TreeGrafter"/>
</dbReference>
<evidence type="ECO:0000256" key="12">
    <source>
        <dbReference type="ARBA" id="ARBA00023187"/>
    </source>
</evidence>
<evidence type="ECO:0000259" key="19">
    <source>
        <dbReference type="PROSITE" id="PS50103"/>
    </source>
</evidence>
<dbReference type="InterPro" id="IPR000571">
    <property type="entry name" value="Znf_CCCH"/>
</dbReference>
<dbReference type="FunFam" id="4.10.1000.10:FF:000006">
    <property type="entry name" value="Putative pre-mrna-splicing factor rbm22"/>
    <property type="match status" value="1"/>
</dbReference>
<accession>A0AAD9K4J4</accession>
<dbReference type="AlphaFoldDB" id="A0AAD9K4J4"/>
<dbReference type="SMART" id="SM00356">
    <property type="entry name" value="ZnF_C3H1"/>
    <property type="match status" value="1"/>
</dbReference>
<comment type="similarity">
    <text evidence="3">Belongs to the SLT11 family.</text>
</comment>
<feature type="domain" description="C3H1-type" evidence="19">
    <location>
        <begin position="146"/>
        <end position="173"/>
    </location>
</feature>
<dbReference type="Pfam" id="PF21369">
    <property type="entry name" value="STL11_N"/>
    <property type="match status" value="1"/>
</dbReference>